<dbReference type="AlphaFoldDB" id="A0A244CUD2"/>
<accession>A0A244CUD2</accession>
<dbReference type="InterPro" id="IPR010982">
    <property type="entry name" value="Lambda_DNA-bd_dom_sf"/>
</dbReference>
<sequence length="96" mass="10715">MVKDVAQAINKHMIEHRISGRAAAKISGLSESTISEIRSGKDKRLSFYFIVAQSIGIETQTLFNTHLTHLQRQLLAATSSMSDQKIIALINYLTEK</sequence>
<organism evidence="1 2">
    <name type="scientific">Pseudoalteromonas ulvae</name>
    <dbReference type="NCBI Taxonomy" id="107327"/>
    <lineage>
        <taxon>Bacteria</taxon>
        <taxon>Pseudomonadati</taxon>
        <taxon>Pseudomonadota</taxon>
        <taxon>Gammaproteobacteria</taxon>
        <taxon>Alteromonadales</taxon>
        <taxon>Pseudoalteromonadaceae</taxon>
        <taxon>Pseudoalteromonas</taxon>
    </lineage>
</organism>
<evidence type="ECO:0008006" key="3">
    <source>
        <dbReference type="Google" id="ProtNLM"/>
    </source>
</evidence>
<dbReference type="Gene3D" id="1.10.260.40">
    <property type="entry name" value="lambda repressor-like DNA-binding domains"/>
    <property type="match status" value="1"/>
</dbReference>
<dbReference type="Proteomes" id="UP000194841">
    <property type="component" value="Unassembled WGS sequence"/>
</dbReference>
<dbReference type="SUPFAM" id="SSF47413">
    <property type="entry name" value="lambda repressor-like DNA-binding domains"/>
    <property type="match status" value="1"/>
</dbReference>
<proteinExistence type="predicted"/>
<reference evidence="1 2" key="1">
    <citation type="submission" date="2017-02" db="EMBL/GenBank/DDBJ databases">
        <title>Pseudoalteromonas ulvae TC14 Genome.</title>
        <authorList>
            <person name="Molmeret M."/>
        </authorList>
    </citation>
    <scope>NUCLEOTIDE SEQUENCE [LARGE SCALE GENOMIC DNA]</scope>
    <source>
        <strain evidence="1">TC14</strain>
    </source>
</reference>
<dbReference type="EMBL" id="MWPV01000001">
    <property type="protein sequence ID" value="OUL59232.1"/>
    <property type="molecule type" value="Genomic_DNA"/>
</dbReference>
<dbReference type="GO" id="GO:0003677">
    <property type="term" value="F:DNA binding"/>
    <property type="evidence" value="ECO:0007669"/>
    <property type="project" value="InterPro"/>
</dbReference>
<gene>
    <name evidence="1" type="ORF">B1199_02905</name>
</gene>
<evidence type="ECO:0000313" key="2">
    <source>
        <dbReference type="Proteomes" id="UP000194841"/>
    </source>
</evidence>
<name>A0A244CUD2_PSEDV</name>
<evidence type="ECO:0000313" key="1">
    <source>
        <dbReference type="EMBL" id="OUL59232.1"/>
    </source>
</evidence>
<comment type="caution">
    <text evidence="1">The sequence shown here is derived from an EMBL/GenBank/DDBJ whole genome shotgun (WGS) entry which is preliminary data.</text>
</comment>
<keyword evidence="2" id="KW-1185">Reference proteome</keyword>
<protein>
    <recommendedName>
        <fullName evidence="3">HTH cro/C1-type domain-containing protein</fullName>
    </recommendedName>
</protein>